<evidence type="ECO:0000256" key="4">
    <source>
        <dbReference type="ARBA" id="ARBA00023033"/>
    </source>
</evidence>
<dbReference type="InterPro" id="IPR050172">
    <property type="entry name" value="SsuD_RutA_monooxygenase"/>
</dbReference>
<dbReference type="Gene3D" id="3.20.20.30">
    <property type="entry name" value="Luciferase-like domain"/>
    <property type="match status" value="1"/>
</dbReference>
<dbReference type="EMBL" id="VFQC01000001">
    <property type="protein sequence ID" value="TQN32121.1"/>
    <property type="molecule type" value="Genomic_DNA"/>
</dbReference>
<dbReference type="SUPFAM" id="SSF51679">
    <property type="entry name" value="Bacterial luciferase-like"/>
    <property type="match status" value="1"/>
</dbReference>
<dbReference type="OrthoDB" id="4288123at2"/>
<evidence type="ECO:0000256" key="3">
    <source>
        <dbReference type="ARBA" id="ARBA00023002"/>
    </source>
</evidence>
<evidence type="ECO:0000313" key="6">
    <source>
        <dbReference type="EMBL" id="TQN32121.1"/>
    </source>
</evidence>
<name>A0A543NJS7_9ACTN</name>
<feature type="domain" description="Luciferase-like" evidence="5">
    <location>
        <begin position="14"/>
        <end position="275"/>
    </location>
</feature>
<evidence type="ECO:0000256" key="1">
    <source>
        <dbReference type="ARBA" id="ARBA00022630"/>
    </source>
</evidence>
<evidence type="ECO:0000259" key="5">
    <source>
        <dbReference type="Pfam" id="PF00296"/>
    </source>
</evidence>
<dbReference type="InterPro" id="IPR011251">
    <property type="entry name" value="Luciferase-like_dom"/>
</dbReference>
<keyword evidence="4" id="KW-0503">Monooxygenase</keyword>
<dbReference type="RefSeq" id="WP_141923671.1">
    <property type="nucleotide sequence ID" value="NZ_VFQC01000001.1"/>
</dbReference>
<organism evidence="6 7">
    <name type="scientific">Haloactinospora alba</name>
    <dbReference type="NCBI Taxonomy" id="405555"/>
    <lineage>
        <taxon>Bacteria</taxon>
        <taxon>Bacillati</taxon>
        <taxon>Actinomycetota</taxon>
        <taxon>Actinomycetes</taxon>
        <taxon>Streptosporangiales</taxon>
        <taxon>Nocardiopsidaceae</taxon>
        <taxon>Haloactinospora</taxon>
    </lineage>
</organism>
<keyword evidence="1" id="KW-0285">Flavoprotein</keyword>
<evidence type="ECO:0000313" key="7">
    <source>
        <dbReference type="Proteomes" id="UP000317422"/>
    </source>
</evidence>
<dbReference type="GO" id="GO:0008726">
    <property type="term" value="F:alkanesulfonate monooxygenase activity"/>
    <property type="evidence" value="ECO:0007669"/>
    <property type="project" value="TreeGrafter"/>
</dbReference>
<reference evidence="6 7" key="1">
    <citation type="submission" date="2019-06" db="EMBL/GenBank/DDBJ databases">
        <title>Sequencing the genomes of 1000 actinobacteria strains.</title>
        <authorList>
            <person name="Klenk H.-P."/>
        </authorList>
    </citation>
    <scope>NUCLEOTIDE SEQUENCE [LARGE SCALE GENOMIC DNA]</scope>
    <source>
        <strain evidence="6 7">DSM 45015</strain>
    </source>
</reference>
<proteinExistence type="predicted"/>
<protein>
    <submittedName>
        <fullName evidence="6">Putative F420-dependent oxidoreductase</fullName>
    </submittedName>
</protein>
<dbReference type="PANTHER" id="PTHR42847">
    <property type="entry name" value="ALKANESULFONATE MONOOXYGENASE"/>
    <property type="match status" value="1"/>
</dbReference>
<sequence>MTTTRDFRFGVNLQGVDPADTAEYAREAESMGFDVVHTSDHLGQASPFASLGAAAAATTRIRLGTLVVNNEFWNPAVLAREAATIDRLSGGRLELGLGCGHMRSEFDDAGIPWQPHAQRVRRLRDSIAELDRLFAGGQEPLPTQTPRPPVLVGAHGERTLALAAQHADIVGYAGLSQIRGERMGTFRVAGPEETRRRVEFVHRQAGARAERIESNVLVQHVGITDDAEKRAAELAQQYGAPGIDIAADVLENPFVLVGTADEVAAELRANRERFGFSYVTTHGPFRDALAEVIPRLRERENETPGGLR</sequence>
<keyword evidence="2" id="KW-0288">FMN</keyword>
<gene>
    <name evidence="6" type="ORF">FHX37_2049</name>
</gene>
<dbReference type="NCBIfam" id="TIGR03621">
    <property type="entry name" value="F420_MSMEG_2516"/>
    <property type="match status" value="1"/>
</dbReference>
<evidence type="ECO:0000256" key="2">
    <source>
        <dbReference type="ARBA" id="ARBA00022643"/>
    </source>
</evidence>
<dbReference type="PANTHER" id="PTHR42847:SF4">
    <property type="entry name" value="ALKANESULFONATE MONOOXYGENASE-RELATED"/>
    <property type="match status" value="1"/>
</dbReference>
<dbReference type="AlphaFoldDB" id="A0A543NJS7"/>
<comment type="caution">
    <text evidence="6">The sequence shown here is derived from an EMBL/GenBank/DDBJ whole genome shotgun (WGS) entry which is preliminary data.</text>
</comment>
<keyword evidence="7" id="KW-1185">Reference proteome</keyword>
<dbReference type="Proteomes" id="UP000317422">
    <property type="component" value="Unassembled WGS sequence"/>
</dbReference>
<dbReference type="GO" id="GO:0046306">
    <property type="term" value="P:alkanesulfonate catabolic process"/>
    <property type="evidence" value="ECO:0007669"/>
    <property type="project" value="TreeGrafter"/>
</dbReference>
<accession>A0A543NJS7</accession>
<dbReference type="InterPro" id="IPR019923">
    <property type="entry name" value="Lucif-like_OxRdtase_MSMEG_2516"/>
</dbReference>
<keyword evidence="3" id="KW-0560">Oxidoreductase</keyword>
<dbReference type="Pfam" id="PF00296">
    <property type="entry name" value="Bac_luciferase"/>
    <property type="match status" value="1"/>
</dbReference>
<dbReference type="InterPro" id="IPR036661">
    <property type="entry name" value="Luciferase-like_sf"/>
</dbReference>